<keyword evidence="4" id="KW-0804">Transcription</keyword>
<comment type="similarity">
    <text evidence="1">Belongs to the LysR transcriptional regulatory family.</text>
</comment>
<dbReference type="InterPro" id="IPR000847">
    <property type="entry name" value="LysR_HTH_N"/>
</dbReference>
<reference evidence="6 7" key="1">
    <citation type="journal article" date="2018" name="Nat. Biotechnol.">
        <title>A standardized bacterial taxonomy based on genome phylogeny substantially revises the tree of life.</title>
        <authorList>
            <person name="Parks D.H."/>
            <person name="Chuvochina M."/>
            <person name="Waite D.W."/>
            <person name="Rinke C."/>
            <person name="Skarshewski A."/>
            <person name="Chaumeil P.A."/>
            <person name="Hugenholtz P."/>
        </authorList>
    </citation>
    <scope>NUCLEOTIDE SEQUENCE [LARGE SCALE GENOMIC DNA]</scope>
    <source>
        <strain evidence="6">UBA10707</strain>
    </source>
</reference>
<dbReference type="CDD" id="cd08422">
    <property type="entry name" value="PBP2_CrgA_like"/>
    <property type="match status" value="1"/>
</dbReference>
<dbReference type="GO" id="GO:0006351">
    <property type="term" value="P:DNA-templated transcription"/>
    <property type="evidence" value="ECO:0007669"/>
    <property type="project" value="TreeGrafter"/>
</dbReference>
<evidence type="ECO:0000259" key="5">
    <source>
        <dbReference type="PROSITE" id="PS50931"/>
    </source>
</evidence>
<keyword evidence="2" id="KW-0805">Transcription regulation</keyword>
<gene>
    <name evidence="6" type="ORF">DD666_05430</name>
</gene>
<dbReference type="PANTHER" id="PTHR30537">
    <property type="entry name" value="HTH-TYPE TRANSCRIPTIONAL REGULATOR"/>
    <property type="match status" value="1"/>
</dbReference>
<protein>
    <submittedName>
        <fullName evidence="6">LysR family transcriptional regulator</fullName>
    </submittedName>
</protein>
<evidence type="ECO:0000256" key="1">
    <source>
        <dbReference type="ARBA" id="ARBA00009437"/>
    </source>
</evidence>
<dbReference type="Pfam" id="PF00126">
    <property type="entry name" value="HTH_1"/>
    <property type="match status" value="1"/>
</dbReference>
<dbReference type="FunFam" id="1.10.10.10:FF:000001">
    <property type="entry name" value="LysR family transcriptional regulator"/>
    <property type="match status" value="1"/>
</dbReference>
<dbReference type="Gene3D" id="3.40.190.290">
    <property type="match status" value="1"/>
</dbReference>
<evidence type="ECO:0000256" key="2">
    <source>
        <dbReference type="ARBA" id="ARBA00023015"/>
    </source>
</evidence>
<dbReference type="EMBL" id="DOEK01000008">
    <property type="protein sequence ID" value="HBP28841.1"/>
    <property type="molecule type" value="Genomic_DNA"/>
</dbReference>
<comment type="caution">
    <text evidence="6">The sequence shown here is derived from an EMBL/GenBank/DDBJ whole genome shotgun (WGS) entry which is preliminary data.</text>
</comment>
<dbReference type="AlphaFoldDB" id="A0A356LE51"/>
<feature type="domain" description="HTH lysR-type" evidence="5">
    <location>
        <begin position="1"/>
        <end position="59"/>
    </location>
</feature>
<dbReference type="SUPFAM" id="SSF46785">
    <property type="entry name" value="Winged helix' DNA-binding domain"/>
    <property type="match status" value="1"/>
</dbReference>
<dbReference type="SUPFAM" id="SSF53850">
    <property type="entry name" value="Periplasmic binding protein-like II"/>
    <property type="match status" value="1"/>
</dbReference>
<name>A0A356LE51_9BURK</name>
<dbReference type="PANTHER" id="PTHR30537:SF35">
    <property type="entry name" value="TRANSCRIPTIONAL REGULATORY PROTEIN"/>
    <property type="match status" value="1"/>
</dbReference>
<dbReference type="Pfam" id="PF03466">
    <property type="entry name" value="LysR_substrate"/>
    <property type="match status" value="1"/>
</dbReference>
<evidence type="ECO:0000256" key="4">
    <source>
        <dbReference type="ARBA" id="ARBA00023163"/>
    </source>
</evidence>
<evidence type="ECO:0000313" key="6">
    <source>
        <dbReference type="EMBL" id="HBP28841.1"/>
    </source>
</evidence>
<sequence length="293" mass="32925">MDTLLSIKVFCEVVRAGSFVGAARHLGISNPMASKHIVHLEQQVGARLLHRTSRRLSLTEAGQLYYDKCVDALDVLDQAEAALGDRQGEPSGVLRVTAPVWFASNRIAQLLVQYQKRYPRVVLDLYLTNSKIELAQAGMDLAIRVTHEPEPQLIVRKIGTVRLMLVSSPDYISRMGQPQSVQDLERYGAVMPNYRDRNDYLLQGPAGMMKFSLHSLMKLNDTTLSRELVLAGMGIAMLPAWLVEDDLRQERLLRLLPDHDSPPLDIFASYISRQYQTGKVRSFIDFFSAAMAP</sequence>
<proteinExistence type="inferred from homology"/>
<dbReference type="PROSITE" id="PS50931">
    <property type="entry name" value="HTH_LYSR"/>
    <property type="match status" value="1"/>
</dbReference>
<dbReference type="InterPro" id="IPR005119">
    <property type="entry name" value="LysR_subst-bd"/>
</dbReference>
<dbReference type="GO" id="GO:0003700">
    <property type="term" value="F:DNA-binding transcription factor activity"/>
    <property type="evidence" value="ECO:0007669"/>
    <property type="project" value="InterPro"/>
</dbReference>
<accession>A0A356LE51</accession>
<dbReference type="GO" id="GO:0043565">
    <property type="term" value="F:sequence-specific DNA binding"/>
    <property type="evidence" value="ECO:0007669"/>
    <property type="project" value="TreeGrafter"/>
</dbReference>
<evidence type="ECO:0000313" key="7">
    <source>
        <dbReference type="Proteomes" id="UP000264036"/>
    </source>
</evidence>
<dbReference type="InterPro" id="IPR036390">
    <property type="entry name" value="WH_DNA-bd_sf"/>
</dbReference>
<dbReference type="InterPro" id="IPR036388">
    <property type="entry name" value="WH-like_DNA-bd_sf"/>
</dbReference>
<dbReference type="InterPro" id="IPR058163">
    <property type="entry name" value="LysR-type_TF_proteobact-type"/>
</dbReference>
<dbReference type="Gene3D" id="1.10.10.10">
    <property type="entry name" value="Winged helix-like DNA-binding domain superfamily/Winged helix DNA-binding domain"/>
    <property type="match status" value="1"/>
</dbReference>
<dbReference type="Proteomes" id="UP000264036">
    <property type="component" value="Unassembled WGS sequence"/>
</dbReference>
<keyword evidence="3" id="KW-0238">DNA-binding</keyword>
<organism evidence="6 7">
    <name type="scientific">Advenella kashmirensis</name>
    <dbReference type="NCBI Taxonomy" id="310575"/>
    <lineage>
        <taxon>Bacteria</taxon>
        <taxon>Pseudomonadati</taxon>
        <taxon>Pseudomonadota</taxon>
        <taxon>Betaproteobacteria</taxon>
        <taxon>Burkholderiales</taxon>
        <taxon>Alcaligenaceae</taxon>
    </lineage>
</organism>
<evidence type="ECO:0000256" key="3">
    <source>
        <dbReference type="ARBA" id="ARBA00023125"/>
    </source>
</evidence>